<evidence type="ECO:0000256" key="3">
    <source>
        <dbReference type="ARBA" id="ARBA00022927"/>
    </source>
</evidence>
<comment type="subcellular location">
    <subcellularLocation>
        <location evidence="8">Golgi apparatus</location>
        <location evidence="8">cis-Golgi network membrane</location>
        <topology evidence="8">Single-pass type IV membrane protein</topology>
    </subcellularLocation>
</comment>
<dbReference type="CDD" id="cd15863">
    <property type="entry name" value="SNARE_GS27"/>
    <property type="match status" value="1"/>
</dbReference>
<comment type="caution">
    <text evidence="10">The sequence shown here is derived from an EMBL/GenBank/DDBJ whole genome shotgun (WGS) entry which is preliminary data.</text>
</comment>
<feature type="non-terminal residue" evidence="10">
    <location>
        <position position="218"/>
    </location>
</feature>
<protein>
    <recommendedName>
        <fullName evidence="12">Golgi SNAP receptor complex member 2</fullName>
    </recommendedName>
</protein>
<keyword evidence="1" id="KW-0813">Transport</keyword>
<comment type="similarity">
    <text evidence="9">Belongs to the GOSR2 family.</text>
</comment>
<dbReference type="InterPro" id="IPR027027">
    <property type="entry name" value="GOSR2/Membrin/Bos1"/>
</dbReference>
<evidence type="ECO:0000256" key="8">
    <source>
        <dbReference type="ARBA" id="ARBA00037862"/>
    </source>
</evidence>
<accession>A0ABQ9G2Y7</accession>
<keyword evidence="3" id="KW-0653">Protein transport</keyword>
<evidence type="ECO:0000313" key="10">
    <source>
        <dbReference type="EMBL" id="KAJ8322348.1"/>
    </source>
</evidence>
<evidence type="ECO:0000256" key="5">
    <source>
        <dbReference type="ARBA" id="ARBA00023034"/>
    </source>
</evidence>
<evidence type="ECO:0000256" key="1">
    <source>
        <dbReference type="ARBA" id="ARBA00022448"/>
    </source>
</evidence>
<dbReference type="PANTHER" id="PTHR21230">
    <property type="entry name" value="VESICLE TRANSPORT V-SNARE PROTEIN VTI1-RELATED"/>
    <property type="match status" value="1"/>
</dbReference>
<keyword evidence="5" id="KW-0333">Golgi apparatus</keyword>
<keyword evidence="11" id="KW-1185">Reference proteome</keyword>
<evidence type="ECO:0000256" key="7">
    <source>
        <dbReference type="ARBA" id="ARBA00037078"/>
    </source>
</evidence>
<dbReference type="Proteomes" id="UP001217089">
    <property type="component" value="Unassembled WGS sequence"/>
</dbReference>
<evidence type="ECO:0008006" key="12">
    <source>
        <dbReference type="Google" id="ProtNLM"/>
    </source>
</evidence>
<dbReference type="PANTHER" id="PTHR21230:SF1">
    <property type="entry name" value="GOLGI SNAP RECEPTOR COMPLEX MEMBER 2"/>
    <property type="match status" value="1"/>
</dbReference>
<dbReference type="SUPFAM" id="SSF58038">
    <property type="entry name" value="SNARE fusion complex"/>
    <property type="match status" value="1"/>
</dbReference>
<dbReference type="EMBL" id="JARBDR010000018">
    <property type="protein sequence ID" value="KAJ8322348.1"/>
    <property type="molecule type" value="Genomic_DNA"/>
</dbReference>
<evidence type="ECO:0000256" key="9">
    <source>
        <dbReference type="ARBA" id="ARBA00038172"/>
    </source>
</evidence>
<keyword evidence="6" id="KW-0472">Membrane</keyword>
<organism evidence="10 11">
    <name type="scientific">Tegillarca granosa</name>
    <name type="common">Malaysian cockle</name>
    <name type="synonym">Anadara granosa</name>
    <dbReference type="NCBI Taxonomy" id="220873"/>
    <lineage>
        <taxon>Eukaryota</taxon>
        <taxon>Metazoa</taxon>
        <taxon>Spiralia</taxon>
        <taxon>Lophotrochozoa</taxon>
        <taxon>Mollusca</taxon>
        <taxon>Bivalvia</taxon>
        <taxon>Autobranchia</taxon>
        <taxon>Pteriomorphia</taxon>
        <taxon>Arcoida</taxon>
        <taxon>Arcoidea</taxon>
        <taxon>Arcidae</taxon>
        <taxon>Tegillarca</taxon>
    </lineage>
</organism>
<evidence type="ECO:0000256" key="4">
    <source>
        <dbReference type="ARBA" id="ARBA00022989"/>
    </source>
</evidence>
<name>A0ABQ9G2Y7_TEGGR</name>
<evidence type="ECO:0000313" key="11">
    <source>
        <dbReference type="Proteomes" id="UP001217089"/>
    </source>
</evidence>
<dbReference type="PIRSF" id="PIRSF028865">
    <property type="entry name" value="Membrin-2"/>
    <property type="match status" value="1"/>
</dbReference>
<proteinExistence type="inferred from homology"/>
<sequence length="218" mass="25673">MDVLYNQTNKLIHEVQDDLGRLERASKNDIHIYENEIQAKIDHIFSNNERLEILVNKEHPTRRSSAKMRVDQLKYDCQHIQAALRHLQHKRYQKEEEERERDALMSRTFAPNDDDTSIEIDAGLQHNTRLQDSHHEMDNLIGSGSSVLGNLREQRMTLKGTQRKMLDIANTLGLSNTVMRFIEKRTYQDRFAFIKYKTLIEKYRKKLCEKLSSSTSTL</sequence>
<comment type="function">
    <text evidence="7">Involved in transport of proteins from the cis/medial-Golgi to the trans-Golgi network.</text>
</comment>
<keyword evidence="4" id="KW-1133">Transmembrane helix</keyword>
<gene>
    <name evidence="10" type="ORF">KUTeg_000819</name>
</gene>
<evidence type="ECO:0000256" key="6">
    <source>
        <dbReference type="ARBA" id="ARBA00023136"/>
    </source>
</evidence>
<keyword evidence="2" id="KW-0812">Transmembrane</keyword>
<evidence type="ECO:0000256" key="2">
    <source>
        <dbReference type="ARBA" id="ARBA00022692"/>
    </source>
</evidence>
<dbReference type="Gene3D" id="1.20.5.110">
    <property type="match status" value="1"/>
</dbReference>
<dbReference type="Pfam" id="PF12352">
    <property type="entry name" value="V-SNARE_C"/>
    <property type="match status" value="1"/>
</dbReference>
<reference evidence="10 11" key="1">
    <citation type="submission" date="2022-12" db="EMBL/GenBank/DDBJ databases">
        <title>Chromosome-level genome of Tegillarca granosa.</title>
        <authorList>
            <person name="Kim J."/>
        </authorList>
    </citation>
    <scope>NUCLEOTIDE SEQUENCE [LARGE SCALE GENOMIC DNA]</scope>
    <source>
        <strain evidence="10">Teg-2019</strain>
        <tissue evidence="10">Adductor muscle</tissue>
    </source>
</reference>